<dbReference type="Proteomes" id="UP001595713">
    <property type="component" value="Unassembled WGS sequence"/>
</dbReference>
<accession>A0ABV7SZN3</accession>
<keyword evidence="1" id="KW-1133">Transmembrane helix</keyword>
<proteinExistence type="predicted"/>
<keyword evidence="1" id="KW-0812">Transmembrane</keyword>
<comment type="caution">
    <text evidence="2">The sequence shown here is derived from an EMBL/GenBank/DDBJ whole genome shotgun (WGS) entry which is preliminary data.</text>
</comment>
<keyword evidence="3" id="KW-1185">Reference proteome</keyword>
<keyword evidence="1" id="KW-0472">Membrane</keyword>
<sequence length="177" mass="18179">MIRKLFSLAAGWIGEQTGWLVLVAVGAVGAFLYVQFAQVSADRDAALHSAEVICAGAGADFAPSVTVEKDAKGKPVAVAHARGAICQRYVAQLAGFKAATVQASAEALAKAMSDHDAKNNTDTAAARLAAESARDAALRMEMADAQAERTNIVDHEWFAAVNGVAGLRAPAGGSAGR</sequence>
<evidence type="ECO:0008006" key="4">
    <source>
        <dbReference type="Google" id="ProtNLM"/>
    </source>
</evidence>
<dbReference type="RefSeq" id="WP_261295870.1">
    <property type="nucleotide sequence ID" value="NZ_JANQBK010000021.1"/>
</dbReference>
<name>A0ABV7SZN3_9SPHN</name>
<dbReference type="EMBL" id="JBHRXP010000007">
    <property type="protein sequence ID" value="MFC3581082.1"/>
    <property type="molecule type" value="Genomic_DNA"/>
</dbReference>
<organism evidence="2 3">
    <name type="scientific">Sphingomonas hylomeconis</name>
    <dbReference type="NCBI Taxonomy" id="1395958"/>
    <lineage>
        <taxon>Bacteria</taxon>
        <taxon>Pseudomonadati</taxon>
        <taxon>Pseudomonadota</taxon>
        <taxon>Alphaproteobacteria</taxon>
        <taxon>Sphingomonadales</taxon>
        <taxon>Sphingomonadaceae</taxon>
        <taxon>Sphingomonas</taxon>
    </lineage>
</organism>
<feature type="transmembrane region" description="Helical" evidence="1">
    <location>
        <begin position="12"/>
        <end position="34"/>
    </location>
</feature>
<reference evidence="3" key="1">
    <citation type="journal article" date="2019" name="Int. J. Syst. Evol. Microbiol.">
        <title>The Global Catalogue of Microorganisms (GCM) 10K type strain sequencing project: providing services to taxonomists for standard genome sequencing and annotation.</title>
        <authorList>
            <consortium name="The Broad Institute Genomics Platform"/>
            <consortium name="The Broad Institute Genome Sequencing Center for Infectious Disease"/>
            <person name="Wu L."/>
            <person name="Ma J."/>
        </authorList>
    </citation>
    <scope>NUCLEOTIDE SEQUENCE [LARGE SCALE GENOMIC DNA]</scope>
    <source>
        <strain evidence="3">KCTC 42739</strain>
    </source>
</reference>
<protein>
    <recommendedName>
        <fullName evidence="4">Lipoprotein</fullName>
    </recommendedName>
</protein>
<gene>
    <name evidence="2" type="ORF">ACFONA_13000</name>
</gene>
<evidence type="ECO:0000313" key="3">
    <source>
        <dbReference type="Proteomes" id="UP001595713"/>
    </source>
</evidence>
<evidence type="ECO:0000313" key="2">
    <source>
        <dbReference type="EMBL" id="MFC3581082.1"/>
    </source>
</evidence>
<evidence type="ECO:0000256" key="1">
    <source>
        <dbReference type="SAM" id="Phobius"/>
    </source>
</evidence>